<proteinExistence type="predicted"/>
<dbReference type="PROSITE" id="PS50112">
    <property type="entry name" value="PAS"/>
    <property type="match status" value="1"/>
</dbReference>
<dbReference type="InterPro" id="IPR000014">
    <property type="entry name" value="PAS"/>
</dbReference>
<dbReference type="AlphaFoldDB" id="A0A831WF03"/>
<sequence>MADRRRKDWGVTLVLGAALLLLAMAATWQSWFSELDNLIYDSFIRQINTPVLDDIVVVTIDSKTLATLGRWPLPRKLHAELLEKITEGKPAVVAMDIIFSEPDLQHPQYDRELVESVRNNGRVVLPVVLERYSSGPELRESLPFPELRKAAAALGHVHIELEADGIARSAFLMAGLDRPVWPALSLAMARVAGDWPESKGFPRSGKTPVYTDTSPNVWRVHRQVLIPFPASGKDISKLSYADVINGDIPANRFYNKYVLIGATAAGLGDNIPTPISAHGRPVSGVEFNAYVLNGLLQDRLIVPVSVQWQYIFNALLILLMLLLYRPRGWGWVYGISLLLLIVLGMDYLLLSGFGYWYPPVVMLVSIVLFFLAANGHLLRKLLRVLFEERRLSQTALTAIGEAVIRLDERGHILKFNPMAEKLSGMSSVEAEGKEVDDVFRLVYSDNGRRFSLQHYLAGEHADFHHVLALKNSQGDEYQVSVALSTVPGGNGDRRTTVMVLSDVTKEHALASEVTHRETHNVLTDLPNQDLIVKRLRNALARAAMNGKSLAVVYLDIDYFSKINEARGIEVGNHLLQAVADKLSDFLGEKVDIGHIGGGG</sequence>
<protein>
    <submittedName>
        <fullName evidence="4">CHASE2 domain-containing protein</fullName>
    </submittedName>
</protein>
<accession>A0A831WF03</accession>
<dbReference type="SUPFAM" id="SSF55073">
    <property type="entry name" value="Nucleotide cyclase"/>
    <property type="match status" value="1"/>
</dbReference>
<evidence type="ECO:0000256" key="1">
    <source>
        <dbReference type="SAM" id="Phobius"/>
    </source>
</evidence>
<dbReference type="Proteomes" id="UP000886339">
    <property type="component" value="Unassembled WGS sequence"/>
</dbReference>
<feature type="transmembrane region" description="Helical" evidence="1">
    <location>
        <begin position="331"/>
        <end position="350"/>
    </location>
</feature>
<dbReference type="InterPro" id="IPR029787">
    <property type="entry name" value="Nucleotide_cyclase"/>
</dbReference>
<feature type="transmembrane region" description="Helical" evidence="1">
    <location>
        <begin position="356"/>
        <end position="373"/>
    </location>
</feature>
<evidence type="ECO:0000313" key="4">
    <source>
        <dbReference type="EMBL" id="HEC06081.1"/>
    </source>
</evidence>
<dbReference type="InterPro" id="IPR035965">
    <property type="entry name" value="PAS-like_dom_sf"/>
</dbReference>
<dbReference type="InterPro" id="IPR000160">
    <property type="entry name" value="GGDEF_dom"/>
</dbReference>
<feature type="domain" description="PAS" evidence="2">
    <location>
        <begin position="388"/>
        <end position="446"/>
    </location>
</feature>
<evidence type="ECO:0000259" key="3">
    <source>
        <dbReference type="PROSITE" id="PS50887"/>
    </source>
</evidence>
<feature type="transmembrane region" description="Helical" evidence="1">
    <location>
        <begin position="307"/>
        <end position="324"/>
    </location>
</feature>
<comment type="caution">
    <text evidence="4">The sequence shown here is derived from an EMBL/GenBank/DDBJ whole genome shotgun (WGS) entry which is preliminary data.</text>
</comment>
<feature type="non-terminal residue" evidence="4">
    <location>
        <position position="599"/>
    </location>
</feature>
<dbReference type="SUPFAM" id="SSF55785">
    <property type="entry name" value="PYP-like sensor domain (PAS domain)"/>
    <property type="match status" value="1"/>
</dbReference>
<organism evidence="4">
    <name type="scientific">Thiolapillus brandeum</name>
    <dbReference type="NCBI Taxonomy" id="1076588"/>
    <lineage>
        <taxon>Bacteria</taxon>
        <taxon>Pseudomonadati</taxon>
        <taxon>Pseudomonadota</taxon>
        <taxon>Gammaproteobacteria</taxon>
        <taxon>Chromatiales</taxon>
        <taxon>Sedimenticolaceae</taxon>
        <taxon>Thiolapillus</taxon>
    </lineage>
</organism>
<keyword evidence="1" id="KW-0812">Transmembrane</keyword>
<dbReference type="EMBL" id="DRLF01000162">
    <property type="protein sequence ID" value="HEC06081.1"/>
    <property type="molecule type" value="Genomic_DNA"/>
</dbReference>
<dbReference type="InterPro" id="IPR007890">
    <property type="entry name" value="CHASE2"/>
</dbReference>
<dbReference type="PANTHER" id="PTHR44757">
    <property type="entry name" value="DIGUANYLATE CYCLASE DGCP"/>
    <property type="match status" value="1"/>
</dbReference>
<dbReference type="PROSITE" id="PS50887">
    <property type="entry name" value="GGDEF"/>
    <property type="match status" value="1"/>
</dbReference>
<name>A0A831WF03_9GAMM</name>
<dbReference type="InterPro" id="IPR043128">
    <property type="entry name" value="Rev_trsase/Diguanyl_cyclase"/>
</dbReference>
<gene>
    <name evidence="4" type="ORF">ENJ12_04485</name>
</gene>
<dbReference type="SMART" id="SM01080">
    <property type="entry name" value="CHASE2"/>
    <property type="match status" value="1"/>
</dbReference>
<feature type="domain" description="GGDEF" evidence="3">
    <location>
        <begin position="547"/>
        <end position="599"/>
    </location>
</feature>
<reference evidence="4" key="1">
    <citation type="journal article" date="2020" name="mSystems">
        <title>Genome- and Community-Level Interaction Insights into Carbon Utilization and Element Cycling Functions of Hydrothermarchaeota in Hydrothermal Sediment.</title>
        <authorList>
            <person name="Zhou Z."/>
            <person name="Liu Y."/>
            <person name="Xu W."/>
            <person name="Pan J."/>
            <person name="Luo Z.H."/>
            <person name="Li M."/>
        </authorList>
    </citation>
    <scope>NUCLEOTIDE SEQUENCE [LARGE SCALE GENOMIC DNA]</scope>
    <source>
        <strain evidence="4">HyVt-458</strain>
    </source>
</reference>
<keyword evidence="1" id="KW-1133">Transmembrane helix</keyword>
<dbReference type="Pfam" id="PF00990">
    <property type="entry name" value="GGDEF"/>
    <property type="match status" value="1"/>
</dbReference>
<dbReference type="PANTHER" id="PTHR44757:SF4">
    <property type="entry name" value="DIGUANYLATE CYCLASE DGCE-RELATED"/>
    <property type="match status" value="1"/>
</dbReference>
<dbReference type="Gene3D" id="3.30.70.270">
    <property type="match status" value="1"/>
</dbReference>
<dbReference type="NCBIfam" id="TIGR00254">
    <property type="entry name" value="GGDEF"/>
    <property type="match status" value="1"/>
</dbReference>
<dbReference type="CDD" id="cd00130">
    <property type="entry name" value="PAS"/>
    <property type="match status" value="1"/>
</dbReference>
<dbReference type="Pfam" id="PF05226">
    <property type="entry name" value="CHASE2"/>
    <property type="match status" value="1"/>
</dbReference>
<dbReference type="CDD" id="cd01949">
    <property type="entry name" value="GGDEF"/>
    <property type="match status" value="1"/>
</dbReference>
<dbReference type="NCBIfam" id="TIGR00229">
    <property type="entry name" value="sensory_box"/>
    <property type="match status" value="1"/>
</dbReference>
<keyword evidence="1" id="KW-0472">Membrane</keyword>
<dbReference type="Gene3D" id="3.30.450.20">
    <property type="entry name" value="PAS domain"/>
    <property type="match status" value="1"/>
</dbReference>
<evidence type="ECO:0000259" key="2">
    <source>
        <dbReference type="PROSITE" id="PS50112"/>
    </source>
</evidence>
<dbReference type="Pfam" id="PF13426">
    <property type="entry name" value="PAS_9"/>
    <property type="match status" value="1"/>
</dbReference>
<dbReference type="InterPro" id="IPR052155">
    <property type="entry name" value="Biofilm_reg_signaling"/>
</dbReference>